<name>A0A1Y3BJS3_EURMA</name>
<proteinExistence type="predicted"/>
<keyword evidence="3" id="KW-1185">Reference proteome</keyword>
<gene>
    <name evidence="2" type="ORF">BLA29_007918</name>
</gene>
<dbReference type="AlphaFoldDB" id="A0A1Y3BJS3"/>
<feature type="transmembrane region" description="Helical" evidence="1">
    <location>
        <begin position="63"/>
        <end position="81"/>
    </location>
</feature>
<evidence type="ECO:0000313" key="3">
    <source>
        <dbReference type="Proteomes" id="UP000194236"/>
    </source>
</evidence>
<feature type="transmembrane region" description="Helical" evidence="1">
    <location>
        <begin position="25"/>
        <end position="43"/>
    </location>
</feature>
<keyword evidence="1" id="KW-0812">Transmembrane</keyword>
<organism evidence="2 3">
    <name type="scientific">Euroglyphus maynei</name>
    <name type="common">Mayne's house dust mite</name>
    <dbReference type="NCBI Taxonomy" id="6958"/>
    <lineage>
        <taxon>Eukaryota</taxon>
        <taxon>Metazoa</taxon>
        <taxon>Ecdysozoa</taxon>
        <taxon>Arthropoda</taxon>
        <taxon>Chelicerata</taxon>
        <taxon>Arachnida</taxon>
        <taxon>Acari</taxon>
        <taxon>Acariformes</taxon>
        <taxon>Sarcoptiformes</taxon>
        <taxon>Astigmata</taxon>
        <taxon>Psoroptidia</taxon>
        <taxon>Analgoidea</taxon>
        <taxon>Pyroglyphidae</taxon>
        <taxon>Pyroglyphinae</taxon>
        <taxon>Euroglyphus</taxon>
    </lineage>
</organism>
<protein>
    <submittedName>
        <fullName evidence="2">Uncharacterized protein</fullName>
    </submittedName>
</protein>
<dbReference type="OrthoDB" id="6507998at2759"/>
<comment type="caution">
    <text evidence="2">The sequence shown here is derived from an EMBL/GenBank/DDBJ whole genome shotgun (WGS) entry which is preliminary data.</text>
</comment>
<accession>A0A1Y3BJS3</accession>
<sequence>MLDLIKKHLQSMMPSDYWIQLVDKYWNNFAQIIVTAPIIWFHFTSIMAHTDWNHYNCIYKCLFIFYLFLVFAVHELLRLIVVKILNKELTVSELLNAVKQFLMTAKQFLMESSLLNESLLDKCKRIRSNANKMIQSKTAIISDKQK</sequence>
<dbReference type="EMBL" id="MUJZ01015305">
    <property type="protein sequence ID" value="OTF81102.1"/>
    <property type="molecule type" value="Genomic_DNA"/>
</dbReference>
<dbReference type="Proteomes" id="UP000194236">
    <property type="component" value="Unassembled WGS sequence"/>
</dbReference>
<keyword evidence="1" id="KW-1133">Transmembrane helix</keyword>
<evidence type="ECO:0000313" key="2">
    <source>
        <dbReference type="EMBL" id="OTF81102.1"/>
    </source>
</evidence>
<evidence type="ECO:0000256" key="1">
    <source>
        <dbReference type="SAM" id="Phobius"/>
    </source>
</evidence>
<reference evidence="2 3" key="1">
    <citation type="submission" date="2017-03" db="EMBL/GenBank/DDBJ databases">
        <title>Genome Survey of Euroglyphus maynei.</title>
        <authorList>
            <person name="Arlian L.G."/>
            <person name="Morgan M.S."/>
            <person name="Rider S.D."/>
        </authorList>
    </citation>
    <scope>NUCLEOTIDE SEQUENCE [LARGE SCALE GENOMIC DNA]</scope>
    <source>
        <strain evidence="2">Arlian Lab</strain>
        <tissue evidence="2">Whole body</tissue>
    </source>
</reference>
<keyword evidence="1" id="KW-0472">Membrane</keyword>